<gene>
    <name evidence="2" type="ORF">EXD82_07990</name>
</gene>
<dbReference type="EMBL" id="SGJB01000015">
    <property type="protein sequence ID" value="TQQ84140.1"/>
    <property type="molecule type" value="Genomic_DNA"/>
</dbReference>
<dbReference type="NCBIfam" id="TIGR02167">
    <property type="entry name" value="Liste_lipo_26"/>
    <property type="match status" value="3"/>
</dbReference>
<evidence type="ECO:0000256" key="1">
    <source>
        <dbReference type="SAM" id="SignalP"/>
    </source>
</evidence>
<proteinExistence type="predicted"/>
<organism evidence="2 3">
    <name type="scientific">Peptacetobacter hominis</name>
    <dbReference type="NCBI Taxonomy" id="2743610"/>
    <lineage>
        <taxon>Bacteria</taxon>
        <taxon>Bacillati</taxon>
        <taxon>Bacillota</taxon>
        <taxon>Clostridia</taxon>
        <taxon>Peptostreptococcales</taxon>
        <taxon>Peptostreptococcaceae</taxon>
        <taxon>Peptacetobacter</taxon>
    </lineage>
</organism>
<dbReference type="PANTHER" id="PTHR30032:SF8">
    <property type="entry name" value="GERMINATION-SPECIFIC N-ACETYLMURAMOYL-L-ALANINE AMIDASE"/>
    <property type="match status" value="1"/>
</dbReference>
<evidence type="ECO:0000313" key="3">
    <source>
        <dbReference type="Proteomes" id="UP000317863"/>
    </source>
</evidence>
<name>A0A544QTX4_9FIRM</name>
<dbReference type="Pfam" id="PF03382">
    <property type="entry name" value="DUF285"/>
    <property type="match status" value="2"/>
</dbReference>
<feature type="chain" id="PRO_5021707235" evidence="1">
    <location>
        <begin position="25"/>
        <end position="783"/>
    </location>
</feature>
<dbReference type="Gene3D" id="3.40.50.12090">
    <property type="match status" value="2"/>
</dbReference>
<keyword evidence="1" id="KW-0732">Signal</keyword>
<dbReference type="InterPro" id="IPR005046">
    <property type="entry name" value="DUF285"/>
</dbReference>
<dbReference type="InterPro" id="IPR007253">
    <property type="entry name" value="Cell_wall-bd_2"/>
</dbReference>
<keyword evidence="3" id="KW-1185">Reference proteome</keyword>
<dbReference type="InterPro" id="IPR051922">
    <property type="entry name" value="Bact_Sporulation_Assoc"/>
</dbReference>
<dbReference type="RefSeq" id="WP_142536391.1">
    <property type="nucleotide sequence ID" value="NZ_SGJB01000015.1"/>
</dbReference>
<dbReference type="Proteomes" id="UP000317863">
    <property type="component" value="Unassembled WGS sequence"/>
</dbReference>
<feature type="signal peptide" evidence="1">
    <location>
        <begin position="1"/>
        <end position="24"/>
    </location>
</feature>
<comment type="caution">
    <text evidence="2">The sequence shown here is derived from an EMBL/GenBank/DDBJ whole genome shotgun (WGS) entry which is preliminary data.</text>
</comment>
<sequence length="783" mass="88291">MNKKIISLILSFTMVSSLTFPILADTNNKLETNLQNNNSKYTIEIPSKQYYNHTEFIGVDRYETALKIAQESGKTDRLIIVNGSNHIYDALSAAPLSGKLDASIIPINPDKISSKTINFINNADEVYIIGMYNAIPKDFESSLKVNRIVRIGGKDRFETSEKVASYLGKYDTAYLVNGFEGIADAVSISPVAARDINPIILTRKDKYPDRIFNDIHYIIIGGNKRISYENQKKMNADRIAGADRYETNKLILDKFYSNKDYISFCNGETLIDALSGANYSKDFGIALINRNKNHNLLDYINTIQLGGLPFDVDFVYTSYGNIPSTPNNPPTTPEAIADITDNYNDDGNALVNINITKESTDPDGDSITYEWKGKSPDNYYTVGEHTVQLRAVDDKGLASEWFDINFFVTEKPSETLNMMVTGNKFQELIKTLNIDENIDSIEFSDSIPENIDTIDRKVDVSLDNDKSVIAFIENNKMIIAANGKVVANPNSSYMFAGGDENGEYFPLININSINFENFDSSKIEDASFMFTAFGSLHYEKVSLDMSNFDTSNIKDMKFMFYATNPKNFENFDTSNVIDMSYMFAISKIETFNLSSWNTRNLRSASHMFNFCYSVSDIYGLENWKTDNLEDVSYMFGACDNLTAIDISEWNTSNIKNMEGMFFWCESLSNIGDLSNWNTSNVTNMSSLFYDCNILEDIGNLKWDIRNTNDLHNMFKYCHNMKSSIIISNPNLDSEEIAGMFNSCSDTSGSEFIVNYIPGCREIAEKIVNTKSPESNIILGTKII</sequence>
<dbReference type="AlphaFoldDB" id="A0A544QTX4"/>
<dbReference type="OrthoDB" id="1756190at2"/>
<evidence type="ECO:0000313" key="2">
    <source>
        <dbReference type="EMBL" id="TQQ84140.1"/>
    </source>
</evidence>
<protein>
    <submittedName>
        <fullName evidence="2">BspA family leucine-rich repeat surface protein</fullName>
    </submittedName>
</protein>
<dbReference type="PANTHER" id="PTHR30032">
    <property type="entry name" value="N-ACETYLMURAMOYL-L-ALANINE AMIDASE-RELATED"/>
    <property type="match status" value="1"/>
</dbReference>
<dbReference type="Gene3D" id="3.80.10.10">
    <property type="entry name" value="Ribonuclease Inhibitor"/>
    <property type="match status" value="1"/>
</dbReference>
<reference evidence="2 3" key="1">
    <citation type="submission" date="2019-02" db="EMBL/GenBank/DDBJ databases">
        <title>Peptostreptococcaceae bacterium ZHW00191 nov., a new bacterium isolated from the human gut.</title>
        <authorList>
            <person name="Zhou H.-W."/>
            <person name="Chen X.-J."/>
        </authorList>
    </citation>
    <scope>NUCLEOTIDE SEQUENCE [LARGE SCALE GENOMIC DNA]</scope>
    <source>
        <strain evidence="2 3">ZHW00191</strain>
    </source>
</reference>
<dbReference type="Pfam" id="PF04122">
    <property type="entry name" value="CW_binding_2"/>
    <property type="match status" value="3"/>
</dbReference>
<accession>A0A544QTX4</accession>
<dbReference type="InterPro" id="IPR011889">
    <property type="entry name" value="Liste_lipo_26"/>
</dbReference>
<dbReference type="InterPro" id="IPR032675">
    <property type="entry name" value="LRR_dom_sf"/>
</dbReference>